<proteinExistence type="inferred from homology"/>
<gene>
    <name evidence="19" type="ORF">E2A64_00420</name>
</gene>
<organism evidence="19 20">
    <name type="scientific">Pseudohoeflea suaedae</name>
    <dbReference type="NCBI Taxonomy" id="877384"/>
    <lineage>
        <taxon>Bacteria</taxon>
        <taxon>Pseudomonadati</taxon>
        <taxon>Pseudomonadota</taxon>
        <taxon>Alphaproteobacteria</taxon>
        <taxon>Hyphomicrobiales</taxon>
        <taxon>Rhizobiaceae</taxon>
        <taxon>Pseudohoeflea</taxon>
    </lineage>
</organism>
<dbReference type="NCBIfam" id="NF010651">
    <property type="entry name" value="PRK14050.1"/>
    <property type="match status" value="1"/>
</dbReference>
<dbReference type="InterPro" id="IPR039426">
    <property type="entry name" value="TonB-dep_rcpt-like"/>
</dbReference>
<name>A0A4R5PLF1_9HYPH</name>
<evidence type="ECO:0000256" key="5">
    <source>
        <dbReference type="ARBA" id="ARBA00022496"/>
    </source>
</evidence>
<comment type="subcellular location">
    <subcellularLocation>
        <location evidence="1 14">Cell outer membrane</location>
        <topology evidence="1 14">Multi-pass membrane protein</topology>
    </subcellularLocation>
</comment>
<keyword evidence="10 15" id="KW-0798">TonB box</keyword>
<dbReference type="PANTHER" id="PTHR32552">
    <property type="entry name" value="FERRICHROME IRON RECEPTOR-RELATED"/>
    <property type="match status" value="1"/>
</dbReference>
<evidence type="ECO:0000256" key="1">
    <source>
        <dbReference type="ARBA" id="ARBA00004571"/>
    </source>
</evidence>
<keyword evidence="12 19" id="KW-0675">Receptor</keyword>
<dbReference type="NCBIfam" id="TIGR01783">
    <property type="entry name" value="TonB-siderophor"/>
    <property type="match status" value="1"/>
</dbReference>
<evidence type="ECO:0000256" key="14">
    <source>
        <dbReference type="PROSITE-ProRule" id="PRU01360"/>
    </source>
</evidence>
<feature type="chain" id="PRO_5020903311" evidence="16">
    <location>
        <begin position="31"/>
        <end position="732"/>
    </location>
</feature>
<evidence type="ECO:0000256" key="8">
    <source>
        <dbReference type="ARBA" id="ARBA00023004"/>
    </source>
</evidence>
<keyword evidence="6 14" id="KW-0812">Transmembrane</keyword>
<evidence type="ECO:0000259" key="17">
    <source>
        <dbReference type="Pfam" id="PF00593"/>
    </source>
</evidence>
<keyword evidence="3 14" id="KW-0813">Transport</keyword>
<dbReference type="GO" id="GO:0015344">
    <property type="term" value="F:siderophore uptake transmembrane transporter activity"/>
    <property type="evidence" value="ECO:0007669"/>
    <property type="project" value="TreeGrafter"/>
</dbReference>
<evidence type="ECO:0000256" key="11">
    <source>
        <dbReference type="ARBA" id="ARBA00023136"/>
    </source>
</evidence>
<dbReference type="PANTHER" id="PTHR32552:SF68">
    <property type="entry name" value="FERRICHROME OUTER MEMBRANE TRANSPORTER_PHAGE RECEPTOR"/>
    <property type="match status" value="1"/>
</dbReference>
<dbReference type="GO" id="GO:0009279">
    <property type="term" value="C:cell outer membrane"/>
    <property type="evidence" value="ECO:0007669"/>
    <property type="project" value="UniProtKB-SubCell"/>
</dbReference>
<dbReference type="OrthoDB" id="9760333at2"/>
<keyword evidence="4 14" id="KW-1134">Transmembrane beta strand</keyword>
<dbReference type="Pfam" id="PF07715">
    <property type="entry name" value="Plug"/>
    <property type="match status" value="1"/>
</dbReference>
<sequence>MSFSLRHHRLLTCSVAILALAASAANSAHAQNATQLEQITVEGGGAVDGAGGTGIEPVAGVVAKSTRTGSKTAMPITEIPQSVSVIGREEIDDQGAQKADEALRYTSGVFTQPFGDDSDMNWMYIRGFDATQTGVYLDGLQSYSYAFGSFFIDTWNLERIEVLKGAASVLYGGSNPGGVINYVSKHAEFERIRQVETGINDAGTGYVAFDIGDALSDTLAYRVTGKVMGGDGYTDYQDGWRGFIAPTITIEPDAGTSLSISANYTHFDESHSGGSFLPYEGTVTDRIVGGVNHGRIDPDSNFSEPDIDAYEREQASIGYEFSHTFDNDVTFNSSARAIRADIYEHNVYANGWSTIGGDTDLARVNFAHDSTSTAVLMDNNIEWKTDLGPVEHSFLLGADYKYYNIDQVQSSGLFDPSYDNPIDAFDPVHGGPLTPLASYLSQDLTLDQVGVYAQDQMRFGDGWILTANARYDYAWLSVDNRETFYGTGADYDYSVDSVSGRIGLAYEFDNGLTPYVSAATFFNPLIGTDDNGDPFKPEEGEQFEAGIKYAPDFIDGLFTVSVFDLTRRNVPSYVTTFTQMQVGEIRSRGVEAEAKVNVTEDLKLTAAITAYDVDITADDDASLIGKTPYVVPEVMASAWVDYTLRSNDWYDGVTLGAGLRYVGSSWADNANTLKVPDVTLVDFKVGYEKDDWGVDLNVTNAFDETYVSACQGENVCSYGEGRAFKLRAYSKW</sequence>
<dbReference type="SUPFAM" id="SSF56935">
    <property type="entry name" value="Porins"/>
    <property type="match status" value="1"/>
</dbReference>
<comment type="similarity">
    <text evidence="2 14 15">Belongs to the TonB-dependent receptor family.</text>
</comment>
<keyword evidence="8" id="KW-0408">Iron</keyword>
<dbReference type="InterPro" id="IPR010105">
    <property type="entry name" value="TonB_sidphr_rcpt"/>
</dbReference>
<dbReference type="FunFam" id="2.170.130.10:FF:000001">
    <property type="entry name" value="Catecholate siderophore TonB-dependent receptor"/>
    <property type="match status" value="1"/>
</dbReference>
<evidence type="ECO:0000259" key="18">
    <source>
        <dbReference type="Pfam" id="PF07715"/>
    </source>
</evidence>
<dbReference type="AlphaFoldDB" id="A0A4R5PLF1"/>
<dbReference type="GO" id="GO:0038023">
    <property type="term" value="F:signaling receptor activity"/>
    <property type="evidence" value="ECO:0007669"/>
    <property type="project" value="InterPro"/>
</dbReference>
<feature type="signal peptide" evidence="16">
    <location>
        <begin position="1"/>
        <end position="30"/>
    </location>
</feature>
<evidence type="ECO:0000256" key="2">
    <source>
        <dbReference type="ARBA" id="ARBA00009810"/>
    </source>
</evidence>
<evidence type="ECO:0000313" key="20">
    <source>
        <dbReference type="Proteomes" id="UP000295131"/>
    </source>
</evidence>
<keyword evidence="5" id="KW-0410">Iron transport</keyword>
<evidence type="ECO:0000256" key="16">
    <source>
        <dbReference type="SAM" id="SignalP"/>
    </source>
</evidence>
<reference evidence="19 20" key="1">
    <citation type="journal article" date="2013" name="Int. J. Syst. Evol. Microbiol.">
        <title>Hoeflea suaedae sp. nov., an endophytic bacterium isolated from the root of the halophyte Suaeda maritima.</title>
        <authorList>
            <person name="Chung E.J."/>
            <person name="Park J.A."/>
            <person name="Pramanik P."/>
            <person name="Bibi F."/>
            <person name="Jeon C.O."/>
            <person name="Chung Y.R."/>
        </authorList>
    </citation>
    <scope>NUCLEOTIDE SEQUENCE [LARGE SCALE GENOMIC DNA]</scope>
    <source>
        <strain evidence="19 20">YC6898</strain>
    </source>
</reference>
<protein>
    <submittedName>
        <fullName evidence="19">TonB-dependent siderophore receptor</fullName>
    </submittedName>
</protein>
<dbReference type="InterPro" id="IPR037066">
    <property type="entry name" value="Plug_dom_sf"/>
</dbReference>
<dbReference type="InterPro" id="IPR000531">
    <property type="entry name" value="Beta-barrel_TonB"/>
</dbReference>
<dbReference type="EMBL" id="SMSI01000001">
    <property type="protein sequence ID" value="TDH37648.1"/>
    <property type="molecule type" value="Genomic_DNA"/>
</dbReference>
<dbReference type="Gene3D" id="2.40.170.20">
    <property type="entry name" value="TonB-dependent receptor, beta-barrel domain"/>
    <property type="match status" value="1"/>
</dbReference>
<keyword evidence="13 14" id="KW-0998">Cell outer membrane</keyword>
<comment type="caution">
    <text evidence="19">The sequence shown here is derived from an EMBL/GenBank/DDBJ whole genome shotgun (WGS) entry which is preliminary data.</text>
</comment>
<keyword evidence="9" id="KW-0406">Ion transport</keyword>
<dbReference type="Proteomes" id="UP000295131">
    <property type="component" value="Unassembled WGS sequence"/>
</dbReference>
<evidence type="ECO:0000256" key="13">
    <source>
        <dbReference type="ARBA" id="ARBA00023237"/>
    </source>
</evidence>
<evidence type="ECO:0000256" key="4">
    <source>
        <dbReference type="ARBA" id="ARBA00022452"/>
    </source>
</evidence>
<dbReference type="RefSeq" id="WP_133282486.1">
    <property type="nucleotide sequence ID" value="NZ_SMSI01000001.1"/>
</dbReference>
<feature type="domain" description="TonB-dependent receptor plug" evidence="18">
    <location>
        <begin position="77"/>
        <end position="179"/>
    </location>
</feature>
<keyword evidence="7 16" id="KW-0732">Signal</keyword>
<dbReference type="CDD" id="cd01347">
    <property type="entry name" value="ligand_gated_channel"/>
    <property type="match status" value="1"/>
</dbReference>
<dbReference type="Pfam" id="PF00593">
    <property type="entry name" value="TonB_dep_Rec_b-barrel"/>
    <property type="match status" value="1"/>
</dbReference>
<feature type="domain" description="TonB-dependent receptor-like beta-barrel" evidence="17">
    <location>
        <begin position="256"/>
        <end position="700"/>
    </location>
</feature>
<accession>A0A4R5PLF1</accession>
<keyword evidence="20" id="KW-1185">Reference proteome</keyword>
<dbReference type="InterPro" id="IPR012910">
    <property type="entry name" value="Plug_dom"/>
</dbReference>
<evidence type="ECO:0000313" key="19">
    <source>
        <dbReference type="EMBL" id="TDH37648.1"/>
    </source>
</evidence>
<evidence type="ECO:0000256" key="3">
    <source>
        <dbReference type="ARBA" id="ARBA00022448"/>
    </source>
</evidence>
<dbReference type="PROSITE" id="PS52016">
    <property type="entry name" value="TONB_DEPENDENT_REC_3"/>
    <property type="match status" value="1"/>
</dbReference>
<evidence type="ECO:0000256" key="10">
    <source>
        <dbReference type="ARBA" id="ARBA00023077"/>
    </source>
</evidence>
<evidence type="ECO:0000256" key="12">
    <source>
        <dbReference type="ARBA" id="ARBA00023170"/>
    </source>
</evidence>
<keyword evidence="11 14" id="KW-0472">Membrane</keyword>
<dbReference type="GO" id="GO:0015891">
    <property type="term" value="P:siderophore transport"/>
    <property type="evidence" value="ECO:0007669"/>
    <property type="project" value="InterPro"/>
</dbReference>
<dbReference type="Gene3D" id="2.170.130.10">
    <property type="entry name" value="TonB-dependent receptor, plug domain"/>
    <property type="match status" value="1"/>
</dbReference>
<dbReference type="InterPro" id="IPR036942">
    <property type="entry name" value="Beta-barrel_TonB_sf"/>
</dbReference>
<evidence type="ECO:0000256" key="9">
    <source>
        <dbReference type="ARBA" id="ARBA00023065"/>
    </source>
</evidence>
<evidence type="ECO:0000256" key="7">
    <source>
        <dbReference type="ARBA" id="ARBA00022729"/>
    </source>
</evidence>
<evidence type="ECO:0000256" key="15">
    <source>
        <dbReference type="RuleBase" id="RU003357"/>
    </source>
</evidence>
<evidence type="ECO:0000256" key="6">
    <source>
        <dbReference type="ARBA" id="ARBA00022692"/>
    </source>
</evidence>